<evidence type="ECO:0000259" key="11">
    <source>
        <dbReference type="PROSITE" id="PS50158"/>
    </source>
</evidence>
<dbReference type="SMART" id="SM00175">
    <property type="entry name" value="RAB"/>
    <property type="match status" value="1"/>
</dbReference>
<proteinExistence type="predicted"/>
<feature type="domain" description="Integrase catalytic" evidence="13">
    <location>
        <begin position="1129"/>
        <end position="1289"/>
    </location>
</feature>
<dbReference type="PRINTS" id="PR00449">
    <property type="entry name" value="RASTRNSFRMNG"/>
</dbReference>
<dbReference type="InterPro" id="IPR041373">
    <property type="entry name" value="RT_RNaseH"/>
</dbReference>
<dbReference type="Gene3D" id="3.30.420.10">
    <property type="entry name" value="Ribonuclease H-like superfamily/Ribonuclease H"/>
    <property type="match status" value="1"/>
</dbReference>
<keyword evidence="2" id="KW-0645">Protease</keyword>
<evidence type="ECO:0000256" key="3">
    <source>
        <dbReference type="ARBA" id="ARBA00022679"/>
    </source>
</evidence>
<organism evidence="14">
    <name type="scientific">Fagus sylvatica</name>
    <name type="common">Beechnut</name>
    <dbReference type="NCBI Taxonomy" id="28930"/>
    <lineage>
        <taxon>Eukaryota</taxon>
        <taxon>Viridiplantae</taxon>
        <taxon>Streptophyta</taxon>
        <taxon>Embryophyta</taxon>
        <taxon>Tracheophyta</taxon>
        <taxon>Spermatophyta</taxon>
        <taxon>Magnoliopsida</taxon>
        <taxon>eudicotyledons</taxon>
        <taxon>Gunneridae</taxon>
        <taxon>Pentapetalae</taxon>
        <taxon>rosids</taxon>
        <taxon>fabids</taxon>
        <taxon>Fagales</taxon>
        <taxon>Fagaceae</taxon>
        <taxon>Fagus</taxon>
    </lineage>
</organism>
<dbReference type="InterPro" id="IPR043128">
    <property type="entry name" value="Rev_trsase/Diguanyl_cyclase"/>
</dbReference>
<dbReference type="GO" id="GO:0006508">
    <property type="term" value="P:proteolysis"/>
    <property type="evidence" value="ECO:0007669"/>
    <property type="project" value="UniProtKB-KW"/>
</dbReference>
<keyword evidence="3" id="KW-0808">Transferase</keyword>
<evidence type="ECO:0000256" key="9">
    <source>
        <dbReference type="PROSITE-ProRule" id="PRU00047"/>
    </source>
</evidence>
<dbReference type="SMART" id="SM00343">
    <property type="entry name" value="ZnF_C2HC"/>
    <property type="match status" value="1"/>
</dbReference>
<dbReference type="GO" id="GO:0003924">
    <property type="term" value="F:GTPase activity"/>
    <property type="evidence" value="ECO:0007669"/>
    <property type="project" value="InterPro"/>
</dbReference>
<keyword evidence="5" id="KW-0540">Nuclease</keyword>
<dbReference type="GO" id="GO:0008270">
    <property type="term" value="F:zinc ion binding"/>
    <property type="evidence" value="ECO:0007669"/>
    <property type="project" value="UniProtKB-KW"/>
</dbReference>
<keyword evidence="6" id="KW-0255">Endonuclease</keyword>
<dbReference type="InterPro" id="IPR001584">
    <property type="entry name" value="Integrase_cat-core"/>
</dbReference>
<dbReference type="SUPFAM" id="SSF57756">
    <property type="entry name" value="Retrovirus zinc finger-like domains"/>
    <property type="match status" value="1"/>
</dbReference>
<evidence type="ECO:0000259" key="12">
    <source>
        <dbReference type="PROSITE" id="PS50878"/>
    </source>
</evidence>
<evidence type="ECO:0000256" key="2">
    <source>
        <dbReference type="ARBA" id="ARBA00022670"/>
    </source>
</evidence>
<evidence type="ECO:0000256" key="5">
    <source>
        <dbReference type="ARBA" id="ARBA00022722"/>
    </source>
</evidence>
<dbReference type="Gene3D" id="3.40.50.300">
    <property type="entry name" value="P-loop containing nucleotide triphosphate hydrolases"/>
    <property type="match status" value="1"/>
</dbReference>
<dbReference type="GO" id="GO:0015074">
    <property type="term" value="P:DNA integration"/>
    <property type="evidence" value="ECO:0007669"/>
    <property type="project" value="InterPro"/>
</dbReference>
<dbReference type="InterPro" id="IPR001806">
    <property type="entry name" value="Small_GTPase"/>
</dbReference>
<keyword evidence="4" id="KW-0548">Nucleotidyltransferase</keyword>
<dbReference type="Pfam" id="PF00078">
    <property type="entry name" value="RVT_1"/>
    <property type="match status" value="1"/>
</dbReference>
<evidence type="ECO:0000256" key="7">
    <source>
        <dbReference type="ARBA" id="ARBA00022801"/>
    </source>
</evidence>
<feature type="region of interest" description="Disordered" evidence="10">
    <location>
        <begin position="259"/>
        <end position="279"/>
    </location>
</feature>
<dbReference type="InterPro" id="IPR036397">
    <property type="entry name" value="RNaseH_sf"/>
</dbReference>
<dbReference type="Pfam" id="PF17917">
    <property type="entry name" value="RT_RNaseH"/>
    <property type="match status" value="1"/>
</dbReference>
<dbReference type="CDD" id="cd09274">
    <property type="entry name" value="RNase_HI_RT_Ty3"/>
    <property type="match status" value="1"/>
</dbReference>
<reference evidence="14" key="1">
    <citation type="submission" date="2018-02" db="EMBL/GenBank/DDBJ databases">
        <authorList>
            <person name="Cohen D.B."/>
            <person name="Kent A.D."/>
        </authorList>
    </citation>
    <scope>NUCLEOTIDE SEQUENCE</scope>
</reference>
<dbReference type="FunFam" id="1.10.340.70:FF:000001">
    <property type="entry name" value="Retrovirus-related Pol polyprotein from transposon gypsy-like Protein"/>
    <property type="match status" value="1"/>
</dbReference>
<evidence type="ECO:0000256" key="10">
    <source>
        <dbReference type="SAM" id="MobiDB-lite"/>
    </source>
</evidence>
<dbReference type="Pfam" id="PF17921">
    <property type="entry name" value="Integrase_H2C2"/>
    <property type="match status" value="1"/>
</dbReference>
<dbReference type="SUPFAM" id="SSF53098">
    <property type="entry name" value="Ribonuclease H-like"/>
    <property type="match status" value="1"/>
</dbReference>
<dbReference type="GO" id="GO:0003676">
    <property type="term" value="F:nucleic acid binding"/>
    <property type="evidence" value="ECO:0007669"/>
    <property type="project" value="InterPro"/>
</dbReference>
<evidence type="ECO:0000259" key="13">
    <source>
        <dbReference type="PROSITE" id="PS50994"/>
    </source>
</evidence>
<dbReference type="PROSITE" id="PS50158">
    <property type="entry name" value="ZF_CCHC"/>
    <property type="match status" value="1"/>
</dbReference>
<dbReference type="InterPro" id="IPR005162">
    <property type="entry name" value="Retrotrans_gag_dom"/>
</dbReference>
<dbReference type="PANTHER" id="PTHR35046">
    <property type="entry name" value="ZINC KNUCKLE (CCHC-TYPE) FAMILY PROTEIN"/>
    <property type="match status" value="1"/>
</dbReference>
<dbReference type="InterPro" id="IPR027417">
    <property type="entry name" value="P-loop_NTPase"/>
</dbReference>
<keyword evidence="8" id="KW-0695">RNA-directed DNA polymerase</keyword>
<dbReference type="GO" id="GO:0003964">
    <property type="term" value="F:RNA-directed DNA polymerase activity"/>
    <property type="evidence" value="ECO:0007669"/>
    <property type="project" value="UniProtKB-KW"/>
</dbReference>
<dbReference type="GO" id="GO:0005525">
    <property type="term" value="F:GTP binding"/>
    <property type="evidence" value="ECO:0007669"/>
    <property type="project" value="InterPro"/>
</dbReference>
<dbReference type="PROSITE" id="PS51419">
    <property type="entry name" value="RAB"/>
    <property type="match status" value="1"/>
</dbReference>
<dbReference type="InterPro" id="IPR021109">
    <property type="entry name" value="Peptidase_aspartic_dom_sf"/>
</dbReference>
<dbReference type="PANTHER" id="PTHR35046:SF26">
    <property type="entry name" value="RNA-DIRECTED DNA POLYMERASE"/>
    <property type="match status" value="1"/>
</dbReference>
<dbReference type="Gene3D" id="1.10.340.70">
    <property type="match status" value="1"/>
</dbReference>
<keyword evidence="9" id="KW-0863">Zinc-finger</keyword>
<evidence type="ECO:0000313" key="14">
    <source>
        <dbReference type="EMBL" id="SPD27953.1"/>
    </source>
</evidence>
<keyword evidence="9" id="KW-0862">Zinc</keyword>
<evidence type="ECO:0000256" key="8">
    <source>
        <dbReference type="ARBA" id="ARBA00022918"/>
    </source>
</evidence>
<dbReference type="CDD" id="cd01647">
    <property type="entry name" value="RT_LTR"/>
    <property type="match status" value="1"/>
</dbReference>
<dbReference type="FunFam" id="3.30.420.10:FF:000032">
    <property type="entry name" value="Retrovirus-related Pol polyprotein from transposon 297-like Protein"/>
    <property type="match status" value="1"/>
</dbReference>
<dbReference type="Pfam" id="PF03732">
    <property type="entry name" value="Retrotrans_gag"/>
    <property type="match status" value="1"/>
</dbReference>
<dbReference type="InterPro" id="IPR043502">
    <property type="entry name" value="DNA/RNA_pol_sf"/>
</dbReference>
<dbReference type="Gene3D" id="2.40.70.10">
    <property type="entry name" value="Acid Proteases"/>
    <property type="match status" value="1"/>
</dbReference>
<dbReference type="FunFam" id="3.10.10.10:FF:000007">
    <property type="entry name" value="Retrovirus-related Pol polyprotein from transposon 17.6-like Protein"/>
    <property type="match status" value="1"/>
</dbReference>
<dbReference type="SMART" id="SM00173">
    <property type="entry name" value="RAS"/>
    <property type="match status" value="1"/>
</dbReference>
<dbReference type="InterPro" id="IPR041588">
    <property type="entry name" value="Integrase_H2C2"/>
</dbReference>
<dbReference type="Pfam" id="PF00098">
    <property type="entry name" value="zf-CCHC"/>
    <property type="match status" value="1"/>
</dbReference>
<dbReference type="GO" id="GO:0008233">
    <property type="term" value="F:peptidase activity"/>
    <property type="evidence" value="ECO:0007669"/>
    <property type="project" value="UniProtKB-KW"/>
</dbReference>
<dbReference type="InterPro" id="IPR012337">
    <property type="entry name" value="RNaseH-like_sf"/>
</dbReference>
<sequence length="1504" mass="172255">MVYKKDKGKKPAMAQEIEVEAVGANGPENHQHREGLEAEVELLRRQLHALTEQFRRDKEHQLRADHHDMVESDPSDVEEYENPFGFIPRQRRGPRVPVMVQPREPAARWESSFKIEFPKFSGSLNAKDFVDWLNQVERIFEYHEISDHKKVKLVAIKLKSRASAWWEQFQVQRVRNGKRKVQEWVKMKKELQKQFLPFNYMQTLYRNLHNLRQQSSVDDYTKKFYELNSRLDLQESKEQQVARKTLQYQSFGGARNQFHNDSNLWQQPRTTQDRGNTTSNVAAAKATSSYKPNTTGMTFKCYKCGEQGHKANECKKPAIQPRGKALLTEEVAQETDTDQELSWDPDVVEIGEDSEGEVGLMLVTRKTLLTPKIEDDNEWLRGNIFYTTCSIKDRVCSLVIDGGSCENVISQEVVDKLGLQTIDHPHPYKLSWLKKGNSVKVDKRCLVSFSIRKQFHDTVLCDIVKMDACHLLLGRPWQFDRSTIHDGRRNSYSLEKEGQKFTLLPMKKRAKCLLSKPSYFVTKSFISESMELGQIYILLSVLELESLHIPSEIQQLMLHFDDVFPHDLPNDLPPLRDIQHCIDIIPGSSLPNRSAYRMTPLEKEELQRQVSELLHKGYIKHSISPCSVPALLTPKKDGSWRMCVDSRAINKITIKYRFPIPRLDDMLDCLTGAKVFSKLDLRSGYHQIRVRPGDEWKTAFKTPHGLFEWLVMPFGLTNAPSTFMRVMTQMLQPVLGNCAVVYFDDILVYSKTLPEHVGHLKRVFELLREYKFYANTKKCSFATSQVGFLGYVVSAEGIKMDPSKVQAILEWPVPKTVAEVRSFHGLATFYRRFIKDFSSIAAPLTDCLKHQSLQWTSQADSSFAALKTALTTAPILQVPDFEKVFELDTDASIIGIGGVLSQAGKPIAFFSEKLNGAKLNYCTYDLEFYAIVQAIKHWQYYLAYKDFILNTDHEALKHLHSQQNLHKRHVKWVTFLQQFDFSIRHKAGTLNKVADGLSRRHNLLCHMKTIVPGFEEFQTHYKTDQKLQRVLTALQQGQRSAYPGFYSNDGFLFKGTQLCVPACSLRAQLLQEVHNQGHFGKDKTLTLLQQKYFWYGMTKDVAQHVQRCLVCQKAKGTTSTAGLYLPLPVPSRPWECLSMDFVLGLPPTTRRADSILVVVDRFSKMSHFIPCRKSNDASHVAALFFRDVYKLHGLPMSIVSDRDSKFLGHFWRTLWKKVGTTLDYSTTFHPQTDGQTEVTNRSLGNLLRCLIGDHPKEWEEILPIAEFAFNSSINRSTQHSPFEVVYGSNPASVLDLVPLPIPKKVHPKAEEFATILQQVHQQVKLKLEAANAKYKAAADQHRKQVIFEVGDLVWVLISKDRRPEGQYSKLRPRKYGPCRILKRINPNAYHEELRGHADKNILIMLIGNKCDLGSLRAVPTEDAQEFAKRENLFFMETSALEATNVETAFFTILTKIYQIINKKALAANDELDSNGNSGLLKGTKIIVPGQEQDSRSKGCCFTSS</sequence>
<feature type="domain" description="CCHC-type" evidence="11">
    <location>
        <begin position="300"/>
        <end position="316"/>
    </location>
</feature>
<keyword evidence="7" id="KW-0378">Hydrolase</keyword>
<dbReference type="Gene3D" id="3.30.70.270">
    <property type="match status" value="2"/>
</dbReference>
<name>A0A2N9IUX0_FAGSY</name>
<dbReference type="EMBL" id="OIVN01006215">
    <property type="protein sequence ID" value="SPD27953.1"/>
    <property type="molecule type" value="Genomic_DNA"/>
</dbReference>
<evidence type="ECO:0000256" key="6">
    <source>
        <dbReference type="ARBA" id="ARBA00022759"/>
    </source>
</evidence>
<gene>
    <name evidence="14" type="ORF">FSB_LOCUS55835</name>
</gene>
<dbReference type="InterPro" id="IPR000477">
    <property type="entry name" value="RT_dom"/>
</dbReference>
<dbReference type="PROSITE" id="PS50994">
    <property type="entry name" value="INTEGRASE"/>
    <property type="match status" value="1"/>
</dbReference>
<evidence type="ECO:0000256" key="4">
    <source>
        <dbReference type="ARBA" id="ARBA00022695"/>
    </source>
</evidence>
<protein>
    <recommendedName>
        <fullName evidence="1">RNA-directed DNA polymerase</fullName>
        <ecNumber evidence="1">2.7.7.49</ecNumber>
    </recommendedName>
</protein>
<dbReference type="InterPro" id="IPR036875">
    <property type="entry name" value="Znf_CCHC_sf"/>
</dbReference>
<evidence type="ECO:0000256" key="1">
    <source>
        <dbReference type="ARBA" id="ARBA00012493"/>
    </source>
</evidence>
<keyword evidence="9" id="KW-0479">Metal-binding</keyword>
<dbReference type="SUPFAM" id="SSF52540">
    <property type="entry name" value="P-loop containing nucleoside triphosphate hydrolases"/>
    <property type="match status" value="1"/>
</dbReference>
<accession>A0A2N9IUX0</accession>
<dbReference type="Pfam" id="PF00665">
    <property type="entry name" value="rve"/>
    <property type="match status" value="1"/>
</dbReference>
<dbReference type="FunFam" id="3.30.70.270:FF:000020">
    <property type="entry name" value="Transposon Tf2-6 polyprotein-like Protein"/>
    <property type="match status" value="1"/>
</dbReference>
<feature type="domain" description="Reverse transcriptase" evidence="12">
    <location>
        <begin position="614"/>
        <end position="793"/>
    </location>
</feature>
<dbReference type="EC" id="2.7.7.49" evidence="1"/>
<dbReference type="Gene3D" id="4.10.60.10">
    <property type="entry name" value="Zinc finger, CCHC-type"/>
    <property type="match status" value="1"/>
</dbReference>
<dbReference type="Gene3D" id="3.10.10.10">
    <property type="entry name" value="HIV Type 1 Reverse Transcriptase, subunit A, domain 1"/>
    <property type="match status" value="1"/>
</dbReference>
<dbReference type="GO" id="GO:0004519">
    <property type="term" value="F:endonuclease activity"/>
    <property type="evidence" value="ECO:0007669"/>
    <property type="project" value="UniProtKB-KW"/>
</dbReference>
<dbReference type="CDD" id="cd00303">
    <property type="entry name" value="retropepsin_like"/>
    <property type="match status" value="1"/>
</dbReference>
<dbReference type="SUPFAM" id="SSF56672">
    <property type="entry name" value="DNA/RNA polymerases"/>
    <property type="match status" value="1"/>
</dbReference>
<dbReference type="Pfam" id="PF00071">
    <property type="entry name" value="Ras"/>
    <property type="match status" value="1"/>
</dbReference>
<dbReference type="InterPro" id="IPR001878">
    <property type="entry name" value="Znf_CCHC"/>
</dbReference>
<dbReference type="PROSITE" id="PS50878">
    <property type="entry name" value="RT_POL"/>
    <property type="match status" value="1"/>
</dbReference>